<dbReference type="Proteomes" id="UP001194468">
    <property type="component" value="Unassembled WGS sequence"/>
</dbReference>
<sequence length="125" mass="13397">MNTQREAGQQTSAQCLLVCFPITQLHTIHLGVVLREAAVMFAKTNSIPLVIKNSGHDVAGRSSAPSGLAIWMNAELSGYITRPQFVLTDCSDGAVDAAVTFGVRAFLTGDEQASSLGRRQFRCSL</sequence>
<comment type="caution">
    <text evidence="1">The sequence shown here is derived from an EMBL/GenBank/DDBJ whole genome shotgun (WGS) entry which is preliminary data.</text>
</comment>
<dbReference type="Gene3D" id="3.30.465.10">
    <property type="match status" value="1"/>
</dbReference>
<reference evidence="1" key="2">
    <citation type="journal article" date="2020" name="Nat. Commun.">
        <title>Large-scale genome sequencing of mycorrhizal fungi provides insights into the early evolution of symbiotic traits.</title>
        <authorList>
            <person name="Miyauchi S."/>
            <person name="Kiss E."/>
            <person name="Kuo A."/>
            <person name="Drula E."/>
            <person name="Kohler A."/>
            <person name="Sanchez-Garcia M."/>
            <person name="Morin E."/>
            <person name="Andreopoulos B."/>
            <person name="Barry K.W."/>
            <person name="Bonito G."/>
            <person name="Buee M."/>
            <person name="Carver A."/>
            <person name="Chen C."/>
            <person name="Cichocki N."/>
            <person name="Clum A."/>
            <person name="Culley D."/>
            <person name="Crous P.W."/>
            <person name="Fauchery L."/>
            <person name="Girlanda M."/>
            <person name="Hayes R.D."/>
            <person name="Keri Z."/>
            <person name="LaButti K."/>
            <person name="Lipzen A."/>
            <person name="Lombard V."/>
            <person name="Magnuson J."/>
            <person name="Maillard F."/>
            <person name="Murat C."/>
            <person name="Nolan M."/>
            <person name="Ohm R.A."/>
            <person name="Pangilinan J."/>
            <person name="Pereira M.F."/>
            <person name="Perotto S."/>
            <person name="Peter M."/>
            <person name="Pfister S."/>
            <person name="Riley R."/>
            <person name="Sitrit Y."/>
            <person name="Stielow J.B."/>
            <person name="Szollosi G."/>
            <person name="Zifcakova L."/>
            <person name="Stursova M."/>
            <person name="Spatafora J.W."/>
            <person name="Tedersoo L."/>
            <person name="Vaario L.M."/>
            <person name="Yamada A."/>
            <person name="Yan M."/>
            <person name="Wang P."/>
            <person name="Xu J."/>
            <person name="Bruns T."/>
            <person name="Baldrian P."/>
            <person name="Vilgalys R."/>
            <person name="Dunand C."/>
            <person name="Henrissat B."/>
            <person name="Grigoriev I.V."/>
            <person name="Hibbett D."/>
            <person name="Nagy L.G."/>
            <person name="Martin F.M."/>
        </authorList>
    </citation>
    <scope>NUCLEOTIDE SEQUENCE</scope>
    <source>
        <strain evidence="1">BED1</strain>
    </source>
</reference>
<organism evidence="1 2">
    <name type="scientific">Boletus edulis BED1</name>
    <dbReference type="NCBI Taxonomy" id="1328754"/>
    <lineage>
        <taxon>Eukaryota</taxon>
        <taxon>Fungi</taxon>
        <taxon>Dikarya</taxon>
        <taxon>Basidiomycota</taxon>
        <taxon>Agaricomycotina</taxon>
        <taxon>Agaricomycetes</taxon>
        <taxon>Agaricomycetidae</taxon>
        <taxon>Boletales</taxon>
        <taxon>Boletineae</taxon>
        <taxon>Boletaceae</taxon>
        <taxon>Boletoideae</taxon>
        <taxon>Boletus</taxon>
    </lineage>
</organism>
<evidence type="ECO:0000313" key="1">
    <source>
        <dbReference type="EMBL" id="KAF8435722.1"/>
    </source>
</evidence>
<evidence type="ECO:0008006" key="3">
    <source>
        <dbReference type="Google" id="ProtNLM"/>
    </source>
</evidence>
<dbReference type="EMBL" id="WHUW01000024">
    <property type="protein sequence ID" value="KAF8435722.1"/>
    <property type="molecule type" value="Genomic_DNA"/>
</dbReference>
<reference evidence="1" key="1">
    <citation type="submission" date="2019-10" db="EMBL/GenBank/DDBJ databases">
        <authorList>
            <consortium name="DOE Joint Genome Institute"/>
            <person name="Kuo A."/>
            <person name="Miyauchi S."/>
            <person name="Kiss E."/>
            <person name="Drula E."/>
            <person name="Kohler A."/>
            <person name="Sanchez-Garcia M."/>
            <person name="Andreopoulos B."/>
            <person name="Barry K.W."/>
            <person name="Bonito G."/>
            <person name="Buee M."/>
            <person name="Carver A."/>
            <person name="Chen C."/>
            <person name="Cichocki N."/>
            <person name="Clum A."/>
            <person name="Culley D."/>
            <person name="Crous P.W."/>
            <person name="Fauchery L."/>
            <person name="Girlanda M."/>
            <person name="Hayes R."/>
            <person name="Keri Z."/>
            <person name="LaButti K."/>
            <person name="Lipzen A."/>
            <person name="Lombard V."/>
            <person name="Magnuson J."/>
            <person name="Maillard F."/>
            <person name="Morin E."/>
            <person name="Murat C."/>
            <person name="Nolan M."/>
            <person name="Ohm R."/>
            <person name="Pangilinan J."/>
            <person name="Pereira M."/>
            <person name="Perotto S."/>
            <person name="Peter M."/>
            <person name="Riley R."/>
            <person name="Sitrit Y."/>
            <person name="Stielow B."/>
            <person name="Szollosi G."/>
            <person name="Zifcakova L."/>
            <person name="Stursova M."/>
            <person name="Spatafora J.W."/>
            <person name="Tedersoo L."/>
            <person name="Vaario L.-M."/>
            <person name="Yamada A."/>
            <person name="Yan M."/>
            <person name="Wang P."/>
            <person name="Xu J."/>
            <person name="Bruns T."/>
            <person name="Baldrian P."/>
            <person name="Vilgalys R."/>
            <person name="Henrissat B."/>
            <person name="Grigoriev I.V."/>
            <person name="Hibbett D."/>
            <person name="Nagy L.G."/>
            <person name="Martin F.M."/>
        </authorList>
    </citation>
    <scope>NUCLEOTIDE SEQUENCE</scope>
    <source>
        <strain evidence="1">BED1</strain>
    </source>
</reference>
<accession>A0AAD4BN93</accession>
<protein>
    <recommendedName>
        <fullName evidence="3">FAD linked oxidase N-terminal domain-containing protein</fullName>
    </recommendedName>
</protein>
<name>A0AAD4BN93_BOLED</name>
<gene>
    <name evidence="1" type="ORF">L210DRAFT_2504837</name>
</gene>
<dbReference type="InterPro" id="IPR016169">
    <property type="entry name" value="FAD-bd_PCMH_sub2"/>
</dbReference>
<dbReference type="AlphaFoldDB" id="A0AAD4BN93"/>
<keyword evidence="2" id="KW-1185">Reference proteome</keyword>
<proteinExistence type="predicted"/>
<evidence type="ECO:0000313" key="2">
    <source>
        <dbReference type="Proteomes" id="UP001194468"/>
    </source>
</evidence>